<feature type="region of interest" description="Disordered" evidence="1">
    <location>
        <begin position="52"/>
        <end position="76"/>
    </location>
</feature>
<name>A0A1S7R2M5_9HYPH</name>
<gene>
    <name evidence="3" type="ORF">AGR7C_Lc120037</name>
</gene>
<reference evidence="3 4" key="1">
    <citation type="submission" date="2016-01" db="EMBL/GenBank/DDBJ databases">
        <authorList>
            <person name="Oliw E.H."/>
        </authorList>
    </citation>
    <scope>NUCLEOTIDE SEQUENCE [LARGE SCALE GENOMIC DNA]</scope>
    <source>
        <strain evidence="3 4">Zutra 3-1</strain>
    </source>
</reference>
<accession>A0A1S7R2M5</accession>
<organism evidence="3 4">
    <name type="scientific">Agrobacterium deltaense Zutra 3/1</name>
    <dbReference type="NCBI Taxonomy" id="1183427"/>
    <lineage>
        <taxon>Bacteria</taxon>
        <taxon>Pseudomonadati</taxon>
        <taxon>Pseudomonadota</taxon>
        <taxon>Alphaproteobacteria</taxon>
        <taxon>Hyphomicrobiales</taxon>
        <taxon>Rhizobiaceae</taxon>
        <taxon>Rhizobium/Agrobacterium group</taxon>
        <taxon>Agrobacterium</taxon>
    </lineage>
</organism>
<evidence type="ECO:0000313" key="4">
    <source>
        <dbReference type="Proteomes" id="UP000191987"/>
    </source>
</evidence>
<proteinExistence type="predicted"/>
<feature type="signal peptide" evidence="2">
    <location>
        <begin position="1"/>
        <end position="23"/>
    </location>
</feature>
<evidence type="ECO:0000313" key="3">
    <source>
        <dbReference type="EMBL" id="CUX45781.1"/>
    </source>
</evidence>
<protein>
    <submittedName>
        <fullName evidence="3">Uncharacterized protein</fullName>
    </submittedName>
</protein>
<dbReference type="AlphaFoldDB" id="A0A1S7R2M5"/>
<sequence>MNPIYIVVAAPLLLGGCTATSMMNDAASYDDAANPSLGAAPIRYQTPVAGYTHRAPVDPKPWRNQNDAQAPKGDAS</sequence>
<dbReference type="EMBL" id="FBWG01000030">
    <property type="protein sequence ID" value="CUX45781.1"/>
    <property type="molecule type" value="Genomic_DNA"/>
</dbReference>
<feature type="chain" id="PRO_5010523819" evidence="2">
    <location>
        <begin position="24"/>
        <end position="76"/>
    </location>
</feature>
<keyword evidence="2" id="KW-0732">Signal</keyword>
<evidence type="ECO:0000256" key="2">
    <source>
        <dbReference type="SAM" id="SignalP"/>
    </source>
</evidence>
<dbReference type="Proteomes" id="UP000191987">
    <property type="component" value="Unassembled WGS sequence"/>
</dbReference>
<evidence type="ECO:0000256" key="1">
    <source>
        <dbReference type="SAM" id="MobiDB-lite"/>
    </source>
</evidence>
<dbReference type="RefSeq" id="WP_003522077.1">
    <property type="nucleotide sequence ID" value="NZ_LT009749.1"/>
</dbReference>